<evidence type="ECO:0000256" key="14">
    <source>
        <dbReference type="NCBIfam" id="TIGR00228"/>
    </source>
</evidence>
<dbReference type="NCBIfam" id="NF000711">
    <property type="entry name" value="PRK00039.2-1"/>
    <property type="match status" value="1"/>
</dbReference>
<dbReference type="GO" id="GO:0008821">
    <property type="term" value="F:crossover junction DNA endonuclease activity"/>
    <property type="evidence" value="ECO:0007669"/>
    <property type="project" value="UniProtKB-UniRule"/>
</dbReference>
<dbReference type="SUPFAM" id="SSF53098">
    <property type="entry name" value="Ribonuclease H-like"/>
    <property type="match status" value="1"/>
</dbReference>
<evidence type="ECO:0000256" key="7">
    <source>
        <dbReference type="ARBA" id="ARBA00022801"/>
    </source>
</evidence>
<comment type="subunit">
    <text evidence="13">Homodimer which binds Holliday junction (HJ) DNA. The HJ becomes 2-fold symmetrical on binding to RuvC with unstacked arms; it has a different conformation from HJ DNA in complex with RuvA. In the full resolvosome a probable DNA-RuvA(4)-RuvB(12)-RuvC(2) complex forms which resolves the HJ.</text>
</comment>
<comment type="cofactor">
    <cofactor evidence="13">
        <name>Mg(2+)</name>
        <dbReference type="ChEBI" id="CHEBI:18420"/>
    </cofactor>
    <text evidence="13">Binds 2 Mg(2+) ion per subunit.</text>
</comment>
<feature type="binding site" evidence="13">
    <location>
        <position position="67"/>
    </location>
    <ligand>
        <name>Mg(2+)</name>
        <dbReference type="ChEBI" id="CHEBI:18420"/>
        <label>2</label>
    </ligand>
</feature>
<keyword evidence="3 13" id="KW-0540">Nuclease</keyword>
<evidence type="ECO:0000256" key="3">
    <source>
        <dbReference type="ARBA" id="ARBA00022722"/>
    </source>
</evidence>
<gene>
    <name evidence="13" type="primary">ruvC</name>
    <name evidence="15" type="ORF">UW99_C0034G0001</name>
</gene>
<evidence type="ECO:0000256" key="13">
    <source>
        <dbReference type="HAMAP-Rule" id="MF_00034"/>
    </source>
</evidence>
<dbReference type="PATRIC" id="fig|1618394.3.peg.506"/>
<sequence>MRVLGIDPGTGRVGWSIVSKEKGVESLVECGCFETPKNSPLPSRLKLIYDFLTKLIKKYEPDEFAAENLFFSTNAKTAFDVGAARGVILLAAENAGLPIFQYTPLQVKSSLTGYGAADKKQVQFMITRILHLKVTPKPDDAADAVAIALTHLFTQKHPIKIRN</sequence>
<keyword evidence="7 13" id="KW-0378">Hydrolase</keyword>
<dbReference type="GO" id="GO:0048476">
    <property type="term" value="C:Holliday junction resolvase complex"/>
    <property type="evidence" value="ECO:0007669"/>
    <property type="project" value="UniProtKB-UniRule"/>
</dbReference>
<dbReference type="NCBIfam" id="TIGR00228">
    <property type="entry name" value="ruvC"/>
    <property type="match status" value="1"/>
</dbReference>
<comment type="caution">
    <text evidence="15">The sequence shown here is derived from an EMBL/GenBank/DDBJ whole genome shotgun (WGS) entry which is preliminary data.</text>
</comment>
<dbReference type="GO" id="GO:0006281">
    <property type="term" value="P:DNA repair"/>
    <property type="evidence" value="ECO:0007669"/>
    <property type="project" value="UniProtKB-UniRule"/>
</dbReference>
<dbReference type="GO" id="GO:0005737">
    <property type="term" value="C:cytoplasm"/>
    <property type="evidence" value="ECO:0007669"/>
    <property type="project" value="UniProtKB-SubCell"/>
</dbReference>
<dbReference type="Pfam" id="PF02075">
    <property type="entry name" value="RuvC"/>
    <property type="match status" value="1"/>
</dbReference>
<keyword evidence="5 13" id="KW-0255">Endonuclease</keyword>
<keyword evidence="11 13" id="KW-0234">DNA repair</keyword>
<feature type="binding site" evidence="13">
    <location>
        <position position="140"/>
    </location>
    <ligand>
        <name>Mg(2+)</name>
        <dbReference type="ChEBI" id="CHEBI:18420"/>
        <label>1</label>
    </ligand>
</feature>
<dbReference type="PANTHER" id="PTHR30194:SF3">
    <property type="entry name" value="CROSSOVER JUNCTION ENDODEOXYRIBONUCLEASE RUVC"/>
    <property type="match status" value="1"/>
</dbReference>
<comment type="catalytic activity">
    <reaction evidence="12 13">
        <text>Endonucleolytic cleavage at a junction such as a reciprocal single-stranded crossover between two homologous DNA duplexes (Holliday junction).</text>
        <dbReference type="EC" id="3.1.21.10"/>
    </reaction>
</comment>
<evidence type="ECO:0000256" key="11">
    <source>
        <dbReference type="ARBA" id="ARBA00023204"/>
    </source>
</evidence>
<feature type="active site" evidence="13">
    <location>
        <position position="7"/>
    </location>
</feature>
<dbReference type="HAMAP" id="MF_00034">
    <property type="entry name" value="RuvC"/>
    <property type="match status" value="1"/>
</dbReference>
<dbReference type="AlphaFoldDB" id="A0A0G1LMX5"/>
<keyword evidence="9 13" id="KW-0238">DNA-binding</keyword>
<evidence type="ECO:0000256" key="8">
    <source>
        <dbReference type="ARBA" id="ARBA00022842"/>
    </source>
</evidence>
<evidence type="ECO:0000313" key="15">
    <source>
        <dbReference type="EMBL" id="KKT97358.1"/>
    </source>
</evidence>
<dbReference type="EMBL" id="LCKM01000034">
    <property type="protein sequence ID" value="KKT97358.1"/>
    <property type="molecule type" value="Genomic_DNA"/>
</dbReference>
<dbReference type="PANTHER" id="PTHR30194">
    <property type="entry name" value="CROSSOVER JUNCTION ENDODEOXYRIBONUCLEASE RUVC"/>
    <property type="match status" value="1"/>
</dbReference>
<comment type="function">
    <text evidence="13">The RuvA-RuvB-RuvC complex processes Holliday junction (HJ) DNA during genetic recombination and DNA repair. Endonuclease that resolves HJ intermediates. Cleaves cruciform DNA by making single-stranded nicks across the HJ at symmetrical positions within the homologous arms, yielding a 5'-phosphate and a 3'-hydroxyl group; requires a central core of homology in the junction. The consensus cleavage sequence is 5'-(A/T)TT(C/G)-3'. Cleavage occurs on the 3'-side of the TT dinucleotide at the point of strand exchange. HJ branch migration catalyzed by RuvA-RuvB allows RuvC to scan DNA until it finds its consensus sequence, where it cleaves and resolves the cruciform DNA.</text>
</comment>
<keyword evidence="2 13" id="KW-0963">Cytoplasm</keyword>
<evidence type="ECO:0000313" key="16">
    <source>
        <dbReference type="Proteomes" id="UP000034214"/>
    </source>
</evidence>
<evidence type="ECO:0000256" key="4">
    <source>
        <dbReference type="ARBA" id="ARBA00022723"/>
    </source>
</evidence>
<name>A0A0G1LMX5_9BACT</name>
<dbReference type="InterPro" id="IPR036397">
    <property type="entry name" value="RNaseH_sf"/>
</dbReference>
<evidence type="ECO:0000256" key="6">
    <source>
        <dbReference type="ARBA" id="ARBA00022763"/>
    </source>
</evidence>
<dbReference type="Gene3D" id="3.30.420.10">
    <property type="entry name" value="Ribonuclease H-like superfamily/Ribonuclease H"/>
    <property type="match status" value="1"/>
</dbReference>
<accession>A0A0G1LMX5</accession>
<keyword evidence="4 13" id="KW-0479">Metal-binding</keyword>
<feature type="active site" evidence="13">
    <location>
        <position position="67"/>
    </location>
</feature>
<comment type="similarity">
    <text evidence="1 13">Belongs to the RuvC family.</text>
</comment>
<comment type="subcellular location">
    <subcellularLocation>
        <location evidence="13">Cytoplasm</location>
    </subcellularLocation>
</comment>
<evidence type="ECO:0000256" key="5">
    <source>
        <dbReference type="ARBA" id="ARBA00022759"/>
    </source>
</evidence>
<dbReference type="EC" id="3.1.21.10" evidence="13 14"/>
<dbReference type="InterPro" id="IPR020563">
    <property type="entry name" value="X-over_junc_endoDNase_Mg_BS"/>
</dbReference>
<reference evidence="15 16" key="1">
    <citation type="journal article" date="2015" name="Nature">
        <title>rRNA introns, odd ribosomes, and small enigmatic genomes across a large radiation of phyla.</title>
        <authorList>
            <person name="Brown C.T."/>
            <person name="Hug L.A."/>
            <person name="Thomas B.C."/>
            <person name="Sharon I."/>
            <person name="Castelle C.J."/>
            <person name="Singh A."/>
            <person name="Wilkins M.J."/>
            <person name="Williams K.H."/>
            <person name="Banfield J.F."/>
        </authorList>
    </citation>
    <scope>NUCLEOTIDE SEQUENCE [LARGE SCALE GENOMIC DNA]</scope>
</reference>
<dbReference type="InterPro" id="IPR002176">
    <property type="entry name" value="X-over_junc_endoDNase_RuvC"/>
</dbReference>
<dbReference type="CDD" id="cd16962">
    <property type="entry name" value="RuvC"/>
    <property type="match status" value="1"/>
</dbReference>
<dbReference type="GO" id="GO:0000287">
    <property type="term" value="F:magnesium ion binding"/>
    <property type="evidence" value="ECO:0007669"/>
    <property type="project" value="UniProtKB-UniRule"/>
</dbReference>
<dbReference type="FunFam" id="3.30.420.10:FF:000002">
    <property type="entry name" value="Crossover junction endodeoxyribonuclease RuvC"/>
    <property type="match status" value="1"/>
</dbReference>
<evidence type="ECO:0000256" key="9">
    <source>
        <dbReference type="ARBA" id="ARBA00023125"/>
    </source>
</evidence>
<evidence type="ECO:0000256" key="2">
    <source>
        <dbReference type="ARBA" id="ARBA00022490"/>
    </source>
</evidence>
<dbReference type="InterPro" id="IPR012337">
    <property type="entry name" value="RNaseH-like_sf"/>
</dbReference>
<protein>
    <recommendedName>
        <fullName evidence="13 14">Crossover junction endodeoxyribonuclease RuvC</fullName>
        <ecNumber evidence="13 14">3.1.21.10</ecNumber>
    </recommendedName>
    <alternativeName>
        <fullName evidence="13">Holliday junction nuclease RuvC</fullName>
    </alternativeName>
    <alternativeName>
        <fullName evidence="13">Holliday junction resolvase RuvC</fullName>
    </alternativeName>
</protein>
<organism evidence="15 16">
    <name type="scientific">Candidatus Collierbacteria bacterium GW2011_GWC2_45_15</name>
    <dbReference type="NCBI Taxonomy" id="1618394"/>
    <lineage>
        <taxon>Bacteria</taxon>
        <taxon>Candidatus Collieribacteriota</taxon>
    </lineage>
</organism>
<dbReference type="GO" id="GO:0006310">
    <property type="term" value="P:DNA recombination"/>
    <property type="evidence" value="ECO:0007669"/>
    <property type="project" value="UniProtKB-UniRule"/>
</dbReference>
<keyword evidence="10 13" id="KW-0233">DNA recombination</keyword>
<evidence type="ECO:0000256" key="12">
    <source>
        <dbReference type="ARBA" id="ARBA00029354"/>
    </source>
</evidence>
<dbReference type="PRINTS" id="PR00696">
    <property type="entry name" value="RSOLVASERUVC"/>
</dbReference>
<dbReference type="PROSITE" id="PS01321">
    <property type="entry name" value="RUVC"/>
    <property type="match status" value="1"/>
</dbReference>
<dbReference type="Proteomes" id="UP000034214">
    <property type="component" value="Unassembled WGS sequence"/>
</dbReference>
<proteinExistence type="inferred from homology"/>
<keyword evidence="8 13" id="KW-0460">Magnesium</keyword>
<keyword evidence="6 13" id="KW-0227">DNA damage</keyword>
<evidence type="ECO:0000256" key="1">
    <source>
        <dbReference type="ARBA" id="ARBA00009518"/>
    </source>
</evidence>
<feature type="binding site" evidence="13">
    <location>
        <position position="7"/>
    </location>
    <ligand>
        <name>Mg(2+)</name>
        <dbReference type="ChEBI" id="CHEBI:18420"/>
        <label>1</label>
    </ligand>
</feature>
<dbReference type="GO" id="GO:0003677">
    <property type="term" value="F:DNA binding"/>
    <property type="evidence" value="ECO:0007669"/>
    <property type="project" value="UniProtKB-KW"/>
</dbReference>
<feature type="active site" evidence="13">
    <location>
        <position position="140"/>
    </location>
</feature>
<evidence type="ECO:0000256" key="10">
    <source>
        <dbReference type="ARBA" id="ARBA00023172"/>
    </source>
</evidence>